<protein>
    <submittedName>
        <fullName evidence="7">Uncharacterized protein</fullName>
    </submittedName>
</protein>
<evidence type="ECO:0000256" key="3">
    <source>
        <dbReference type="ARBA" id="ARBA00022692"/>
    </source>
</evidence>
<evidence type="ECO:0000256" key="6">
    <source>
        <dbReference type="ARBA" id="ARBA00023180"/>
    </source>
</evidence>
<keyword evidence="3" id="KW-0812">Transmembrane</keyword>
<keyword evidence="4" id="KW-1133">Transmembrane helix</keyword>
<comment type="caution">
    <text evidence="7">The sequence shown here is derived from an EMBL/GenBank/DDBJ whole genome shotgun (WGS) entry which is preliminary data.</text>
</comment>
<dbReference type="OrthoDB" id="5873834at2759"/>
<dbReference type="GO" id="GO:0008158">
    <property type="term" value="F:hedgehog receptor activity"/>
    <property type="evidence" value="ECO:0007669"/>
    <property type="project" value="TreeGrafter"/>
</dbReference>
<dbReference type="GO" id="GO:0005119">
    <property type="term" value="F:smoothened binding"/>
    <property type="evidence" value="ECO:0007669"/>
    <property type="project" value="TreeGrafter"/>
</dbReference>
<evidence type="ECO:0000256" key="1">
    <source>
        <dbReference type="ARBA" id="ARBA00004141"/>
    </source>
</evidence>
<name>A0A6A0H9T4_HYAAZ</name>
<proteinExistence type="inferred from homology"/>
<sequence length="178" mass="19572">MPKDMQNMAPLHLFVQEVLVLAIYERLINATVKRSKRRGSSWLADVKQNQSAGRGSEGGRLQQELQYVEATLGKGAGSTKQMLIQTAAGESSAPNLLKSSALLTHLAVLQSAISVSVDLYDTSWSLSDICYAPTFPEFESYQVEKIFEHLNPCTIITPLDCFWEGSLLLGPKFPVTVP</sequence>
<evidence type="ECO:0000256" key="5">
    <source>
        <dbReference type="ARBA" id="ARBA00023136"/>
    </source>
</evidence>
<dbReference type="GO" id="GO:0097108">
    <property type="term" value="F:hedgehog family protein binding"/>
    <property type="evidence" value="ECO:0007669"/>
    <property type="project" value="TreeGrafter"/>
</dbReference>
<keyword evidence="5" id="KW-0472">Membrane</keyword>
<reference evidence="7" key="1">
    <citation type="submission" date="2014-08" db="EMBL/GenBank/DDBJ databases">
        <authorList>
            <person name="Murali S."/>
            <person name="Richards S."/>
            <person name="Bandaranaike D."/>
            <person name="Bellair M."/>
            <person name="Blankenburg K."/>
            <person name="Chao H."/>
            <person name="Dinh H."/>
            <person name="Doddapaneni H."/>
            <person name="Dugan-Rocha S."/>
            <person name="Elkadiri S."/>
            <person name="Gnanaolivu R."/>
            <person name="Hughes D."/>
            <person name="Lee S."/>
            <person name="Li M."/>
            <person name="Ming W."/>
            <person name="Munidasa M."/>
            <person name="Muniz J."/>
            <person name="Nguyen L."/>
            <person name="Osuji N."/>
            <person name="Pu L.-L."/>
            <person name="Puazo M."/>
            <person name="Skinner E."/>
            <person name="Qu C."/>
            <person name="Quiroz J."/>
            <person name="Raj R."/>
            <person name="Weissenberger G."/>
            <person name="Xin Y."/>
            <person name="Zou X."/>
            <person name="Han Y."/>
            <person name="Worley K."/>
            <person name="Muzny D."/>
            <person name="Gibbs R."/>
        </authorList>
    </citation>
    <scope>NUCLEOTIDE SEQUENCE</scope>
    <source>
        <strain evidence="7">HAZT.00-mixed</strain>
        <tissue evidence="7">Whole organism</tissue>
    </source>
</reference>
<dbReference type="PANTHER" id="PTHR46022:SF1">
    <property type="entry name" value="PROTEIN PATCHED"/>
    <property type="match status" value="1"/>
</dbReference>
<evidence type="ECO:0000313" key="7">
    <source>
        <dbReference type="EMBL" id="KAA0201755.1"/>
    </source>
</evidence>
<dbReference type="GO" id="GO:0005886">
    <property type="term" value="C:plasma membrane"/>
    <property type="evidence" value="ECO:0007669"/>
    <property type="project" value="TreeGrafter"/>
</dbReference>
<evidence type="ECO:0000256" key="4">
    <source>
        <dbReference type="ARBA" id="ARBA00022989"/>
    </source>
</evidence>
<comment type="similarity">
    <text evidence="2">Belongs to the patched family.</text>
</comment>
<accession>A0A6A0H9T4</accession>
<gene>
    <name evidence="7" type="ORF">HAZT_HAZT001988</name>
</gene>
<organism evidence="7">
    <name type="scientific">Hyalella azteca</name>
    <name type="common">Amphipod</name>
    <dbReference type="NCBI Taxonomy" id="294128"/>
    <lineage>
        <taxon>Eukaryota</taxon>
        <taxon>Metazoa</taxon>
        <taxon>Ecdysozoa</taxon>
        <taxon>Arthropoda</taxon>
        <taxon>Crustacea</taxon>
        <taxon>Multicrustacea</taxon>
        <taxon>Malacostraca</taxon>
        <taxon>Eumalacostraca</taxon>
        <taxon>Peracarida</taxon>
        <taxon>Amphipoda</taxon>
        <taxon>Senticaudata</taxon>
        <taxon>Talitrida</taxon>
        <taxon>Talitroidea</taxon>
        <taxon>Hyalellidae</taxon>
        <taxon>Hyalella</taxon>
    </lineage>
</organism>
<comment type="subcellular location">
    <subcellularLocation>
        <location evidence="1">Membrane</location>
        <topology evidence="1">Multi-pass membrane protein</topology>
    </subcellularLocation>
</comment>
<reference evidence="7" key="2">
    <citation type="journal article" date="2018" name="Environ. Sci. Technol.">
        <title>The Toxicogenome of Hyalella azteca: A Model for Sediment Ecotoxicology and Evolutionary Toxicology.</title>
        <authorList>
            <person name="Poynton H.C."/>
            <person name="Hasenbein S."/>
            <person name="Benoit J.B."/>
            <person name="Sepulveda M.S."/>
            <person name="Poelchau M.F."/>
            <person name="Hughes D.S.T."/>
            <person name="Murali S.C."/>
            <person name="Chen S."/>
            <person name="Glastad K.M."/>
            <person name="Goodisman M.A.D."/>
            <person name="Werren J.H."/>
            <person name="Vineis J.H."/>
            <person name="Bowen J.L."/>
            <person name="Friedrich M."/>
            <person name="Jones J."/>
            <person name="Robertson H.M."/>
            <person name="Feyereisen R."/>
            <person name="Mechler-Hickson A."/>
            <person name="Mathers N."/>
            <person name="Lee C.E."/>
            <person name="Colbourne J.K."/>
            <person name="Biales A."/>
            <person name="Johnston J.S."/>
            <person name="Wellborn G.A."/>
            <person name="Rosendale A.J."/>
            <person name="Cridge A.G."/>
            <person name="Munoz-Torres M.C."/>
            <person name="Bain P.A."/>
            <person name="Manny A.R."/>
            <person name="Major K.M."/>
            <person name="Lambert F.N."/>
            <person name="Vulpe C.D."/>
            <person name="Tuck P."/>
            <person name="Blalock B.J."/>
            <person name="Lin Y.Y."/>
            <person name="Smith M.E."/>
            <person name="Ochoa-Acuna H."/>
            <person name="Chen M.M."/>
            <person name="Childers C.P."/>
            <person name="Qu J."/>
            <person name="Dugan S."/>
            <person name="Lee S.L."/>
            <person name="Chao H."/>
            <person name="Dinh H."/>
            <person name="Han Y."/>
            <person name="Doddapaneni H."/>
            <person name="Worley K.C."/>
            <person name="Muzny D.M."/>
            <person name="Gibbs R.A."/>
            <person name="Richards S."/>
        </authorList>
    </citation>
    <scope>NUCLEOTIDE SEQUENCE</scope>
    <source>
        <strain evidence="7">HAZT.00-mixed</strain>
        <tissue evidence="7">Whole organism</tissue>
    </source>
</reference>
<dbReference type="AlphaFoldDB" id="A0A6A0H9T4"/>
<dbReference type="PANTHER" id="PTHR46022">
    <property type="entry name" value="PROTEIN PATCHED"/>
    <property type="match status" value="1"/>
</dbReference>
<dbReference type="Proteomes" id="UP000711488">
    <property type="component" value="Unassembled WGS sequence"/>
</dbReference>
<reference evidence="7" key="3">
    <citation type="submission" date="2019-06" db="EMBL/GenBank/DDBJ databases">
        <authorList>
            <person name="Poynton C."/>
            <person name="Hasenbein S."/>
            <person name="Benoit J.B."/>
            <person name="Sepulveda M.S."/>
            <person name="Poelchau M.F."/>
            <person name="Murali S.C."/>
            <person name="Chen S."/>
            <person name="Glastad K.M."/>
            <person name="Werren J.H."/>
            <person name="Vineis J.H."/>
            <person name="Bowen J.L."/>
            <person name="Friedrich M."/>
            <person name="Jones J."/>
            <person name="Robertson H.M."/>
            <person name="Feyereisen R."/>
            <person name="Mechler-Hickson A."/>
            <person name="Mathers N."/>
            <person name="Lee C.E."/>
            <person name="Colbourne J.K."/>
            <person name="Biales A."/>
            <person name="Johnston J.S."/>
            <person name="Wellborn G.A."/>
            <person name="Rosendale A.J."/>
            <person name="Cridge A.G."/>
            <person name="Munoz-Torres M.C."/>
            <person name="Bain P.A."/>
            <person name="Manny A.R."/>
            <person name="Major K.M."/>
            <person name="Lambert F.N."/>
            <person name="Vulpe C.D."/>
            <person name="Tuck P."/>
            <person name="Blalock B.J."/>
            <person name="Lin Y.-Y."/>
            <person name="Smith M.E."/>
            <person name="Ochoa-Acuna H."/>
            <person name="Chen M.-J.M."/>
            <person name="Childers C.P."/>
            <person name="Qu J."/>
            <person name="Dugan S."/>
            <person name="Lee S.L."/>
            <person name="Chao H."/>
            <person name="Dinh H."/>
            <person name="Han Y."/>
            <person name="Doddapaneni H."/>
            <person name="Worley K.C."/>
            <person name="Muzny D.M."/>
            <person name="Gibbs R.A."/>
            <person name="Richards S."/>
        </authorList>
    </citation>
    <scope>NUCLEOTIDE SEQUENCE</scope>
    <source>
        <strain evidence="7">HAZT.00-mixed</strain>
        <tissue evidence="7">Whole organism</tissue>
    </source>
</reference>
<keyword evidence="6" id="KW-0325">Glycoprotein</keyword>
<evidence type="ECO:0000256" key="2">
    <source>
        <dbReference type="ARBA" id="ARBA00005585"/>
    </source>
</evidence>
<dbReference type="GO" id="GO:0045879">
    <property type="term" value="P:negative regulation of smoothened signaling pathway"/>
    <property type="evidence" value="ECO:0007669"/>
    <property type="project" value="TreeGrafter"/>
</dbReference>
<dbReference type="EMBL" id="JQDR03005071">
    <property type="protein sequence ID" value="KAA0201755.1"/>
    <property type="molecule type" value="Genomic_DNA"/>
</dbReference>